<dbReference type="GO" id="GO:0004386">
    <property type="term" value="F:helicase activity"/>
    <property type="evidence" value="ECO:0007669"/>
    <property type="project" value="UniProtKB-KW"/>
</dbReference>
<organism evidence="9 10">
    <name type="scientific">Salinisphaera shabanensis E1L3A</name>
    <dbReference type="NCBI Taxonomy" id="1033802"/>
    <lineage>
        <taxon>Bacteria</taxon>
        <taxon>Pseudomonadati</taxon>
        <taxon>Pseudomonadota</taxon>
        <taxon>Gammaproteobacteria</taxon>
        <taxon>Salinisphaerales</taxon>
        <taxon>Salinisphaeraceae</taxon>
        <taxon>Salinisphaera</taxon>
    </lineage>
</organism>
<accession>U2EPQ6</accession>
<dbReference type="PIRSF" id="PIRSF039117">
    <property type="entry name" value="KaiC"/>
    <property type="match status" value="1"/>
</dbReference>
<gene>
    <name evidence="9" type="ORF">SSPSH_001256</name>
</gene>
<dbReference type="SMART" id="SM00382">
    <property type="entry name" value="AAA"/>
    <property type="match status" value="2"/>
</dbReference>
<dbReference type="InterPro" id="IPR030665">
    <property type="entry name" value="KaiC"/>
</dbReference>
<protein>
    <recommendedName>
        <fullName evidence="1">non-specific serine/threonine protein kinase</fullName>
        <ecNumber evidence="1">2.7.11.1</ecNumber>
    </recommendedName>
</protein>
<keyword evidence="10" id="KW-1185">Reference proteome</keyword>
<evidence type="ECO:0000256" key="1">
    <source>
        <dbReference type="ARBA" id="ARBA00012513"/>
    </source>
</evidence>
<sequence>MPEFLATSRMPTGVEGLDALLGGGLPDQRLTLLYGGTGVGKTVLALEVLVNNAKAGRPGIVVGFEEGPEELIENHVSFDWGLAEAADTNIHLMAARVEDEFRDVGAFDISGLLASIEAKIKQTAARWVLIDGLDALLGTLGDRVAAMRELFRLKHWLTDCGVAVIMTAKLDDHDSTGTTHFRDMPYVADCVIRLQNAAHKRTFARTLRVVKLRGGQSSSAEMPFVIRSSGVLVAERENYPLKAKVFDEQIGSGIERLDTMLRGGLIRGNSVLISGPPGAAKTSLAACFAREMAEAGERVLYISFDEAGEQIVEDLQSVSINLRPHVDSGLLKMQGVLAGATSAEAHYIDIHHAIREFAPHHVIVDPISALVKSGGLEMAVDVSDRLLDLAKATGITFYVTALSSAQAQASDMESHLANIVDVWIGVDYCIGEGERNRALSVIKARGINHSNQIRELTLDDNGPGLADVYIASGQMLMGSARLREEQEFELRLRDEQQAHERDRRRVEAGITQTQEQIATLTNQLDKQRLELEQLEHQAQAEVRSRDHDRRRLLHSRGADANDHRFSDEPSR</sequence>
<dbReference type="eggNOG" id="COG0467">
    <property type="taxonomic scope" value="Bacteria"/>
</dbReference>
<evidence type="ECO:0000259" key="8">
    <source>
        <dbReference type="PROSITE" id="PS51146"/>
    </source>
</evidence>
<dbReference type="EC" id="2.7.11.1" evidence="1"/>
<evidence type="ECO:0000313" key="9">
    <source>
        <dbReference type="EMBL" id="ERJ19795.1"/>
    </source>
</evidence>
<evidence type="ECO:0000313" key="10">
    <source>
        <dbReference type="Proteomes" id="UP000006242"/>
    </source>
</evidence>
<keyword evidence="9" id="KW-0547">Nucleotide-binding</keyword>
<dbReference type="Proteomes" id="UP000006242">
    <property type="component" value="Unassembled WGS sequence"/>
</dbReference>
<dbReference type="PANTHER" id="PTHR42926:SF1">
    <property type="entry name" value="CIRCADIAN CLOCK OSCILLATOR PROTEIN KAIC 1"/>
    <property type="match status" value="1"/>
</dbReference>
<keyword evidence="2" id="KW-0597">Phosphoprotein</keyword>
<keyword evidence="3" id="KW-0808">Transferase</keyword>
<proteinExistence type="predicted"/>
<dbReference type="AlphaFoldDB" id="U2EPQ6"/>
<keyword evidence="5" id="KW-0418">Kinase</keyword>
<dbReference type="SUPFAM" id="SSF52540">
    <property type="entry name" value="P-loop containing nucleoside triphosphate hydrolases"/>
    <property type="match status" value="2"/>
</dbReference>
<dbReference type="NCBIfam" id="NF006799">
    <property type="entry name" value="PRK09302.1"/>
    <property type="match status" value="1"/>
</dbReference>
<dbReference type="PRINTS" id="PR01874">
    <property type="entry name" value="DNAREPAIRADA"/>
</dbReference>
<dbReference type="PROSITE" id="PS51146">
    <property type="entry name" value="KAIC"/>
    <property type="match status" value="2"/>
</dbReference>
<dbReference type="STRING" id="1033802.SSPSH_001256"/>
<comment type="caution">
    <text evidence="9">The sequence shown here is derived from an EMBL/GenBank/DDBJ whole genome shotgun (WGS) entry which is preliminary data.</text>
</comment>
<dbReference type="EMBL" id="AFNV02000007">
    <property type="protein sequence ID" value="ERJ19795.1"/>
    <property type="molecule type" value="Genomic_DNA"/>
</dbReference>
<reference evidence="9 10" key="1">
    <citation type="journal article" date="2011" name="J. Bacteriol.">
        <title>Genome sequence of Salinisphaera shabanensis, a gammaproteobacterium from the harsh, variable environment of the brine-seawater interface of the Shaban Deep in the Red Sea.</title>
        <authorList>
            <person name="Antunes A."/>
            <person name="Alam I."/>
            <person name="Bajic V.B."/>
            <person name="Stingl U."/>
        </authorList>
    </citation>
    <scope>NUCLEOTIDE SEQUENCE [LARGE SCALE GENOMIC DNA]</scope>
    <source>
        <strain evidence="9 10">E1L3A</strain>
    </source>
</reference>
<reference evidence="9 10" key="2">
    <citation type="journal article" date="2013" name="PLoS ONE">
        <title>INDIGO - INtegrated Data Warehouse of MIcrobial GenOmes with Examples from the Red Sea Extremophiles.</title>
        <authorList>
            <person name="Alam I."/>
            <person name="Antunes A."/>
            <person name="Kamau A.A."/>
            <person name="Ba Alawi W."/>
            <person name="Kalkatawi M."/>
            <person name="Stingl U."/>
            <person name="Bajic V.B."/>
        </authorList>
    </citation>
    <scope>NUCLEOTIDE SEQUENCE [LARGE SCALE GENOMIC DNA]</scope>
    <source>
        <strain evidence="9 10">E1L3A</strain>
    </source>
</reference>
<dbReference type="GO" id="GO:0004674">
    <property type="term" value="F:protein serine/threonine kinase activity"/>
    <property type="evidence" value="ECO:0007669"/>
    <property type="project" value="UniProtKB-EC"/>
</dbReference>
<keyword evidence="6 9" id="KW-0378">Hydrolase</keyword>
<dbReference type="InterPro" id="IPR027417">
    <property type="entry name" value="P-loop_NTPase"/>
</dbReference>
<dbReference type="PANTHER" id="PTHR42926">
    <property type="match status" value="1"/>
</dbReference>
<evidence type="ECO:0000256" key="7">
    <source>
        <dbReference type="SAM" id="MobiDB-lite"/>
    </source>
</evidence>
<dbReference type="Pfam" id="PF06745">
    <property type="entry name" value="ATPase"/>
    <property type="match status" value="2"/>
</dbReference>
<name>U2EPQ6_9GAMM</name>
<dbReference type="InterPro" id="IPR003593">
    <property type="entry name" value="AAA+_ATPase"/>
</dbReference>
<dbReference type="InterPro" id="IPR014774">
    <property type="entry name" value="KaiC-like_dom"/>
</dbReference>
<evidence type="ECO:0000256" key="6">
    <source>
        <dbReference type="ARBA" id="ARBA00022801"/>
    </source>
</evidence>
<dbReference type="GO" id="GO:0005524">
    <property type="term" value="F:ATP binding"/>
    <property type="evidence" value="ECO:0007669"/>
    <property type="project" value="InterPro"/>
</dbReference>
<evidence type="ECO:0000256" key="3">
    <source>
        <dbReference type="ARBA" id="ARBA00022679"/>
    </source>
</evidence>
<evidence type="ECO:0000256" key="5">
    <source>
        <dbReference type="ARBA" id="ARBA00022777"/>
    </source>
</evidence>
<feature type="region of interest" description="Disordered" evidence="7">
    <location>
        <begin position="538"/>
        <end position="571"/>
    </location>
</feature>
<feature type="compositionally biased region" description="Basic and acidic residues" evidence="7">
    <location>
        <begin position="556"/>
        <end position="571"/>
    </location>
</feature>
<evidence type="ECO:0000256" key="2">
    <source>
        <dbReference type="ARBA" id="ARBA00022553"/>
    </source>
</evidence>
<feature type="domain" description="KaiC" evidence="8">
    <location>
        <begin position="253"/>
        <end position="479"/>
    </location>
</feature>
<evidence type="ECO:0000256" key="4">
    <source>
        <dbReference type="ARBA" id="ARBA00022737"/>
    </source>
</evidence>
<dbReference type="GO" id="GO:0016787">
    <property type="term" value="F:hydrolase activity"/>
    <property type="evidence" value="ECO:0007669"/>
    <property type="project" value="UniProtKB-KW"/>
</dbReference>
<feature type="domain" description="KaiC" evidence="8">
    <location>
        <begin position="8"/>
        <end position="252"/>
    </location>
</feature>
<dbReference type="Gene3D" id="3.40.50.300">
    <property type="entry name" value="P-loop containing nucleotide triphosphate hydrolases"/>
    <property type="match status" value="2"/>
</dbReference>
<dbReference type="OrthoDB" id="9783783at2"/>
<dbReference type="InterPro" id="IPR010624">
    <property type="entry name" value="KaiC_dom"/>
</dbReference>
<keyword evidence="9" id="KW-0347">Helicase</keyword>
<dbReference type="InterPro" id="IPR051347">
    <property type="entry name" value="Circadian_clock_KaiC-rel"/>
</dbReference>
<keyword evidence="4" id="KW-0677">Repeat</keyword>
<keyword evidence="9" id="KW-0067">ATP-binding</keyword>